<dbReference type="PANTHER" id="PTHR21666">
    <property type="entry name" value="PEPTIDASE-RELATED"/>
    <property type="match status" value="1"/>
</dbReference>
<dbReference type="InterPro" id="IPR016047">
    <property type="entry name" value="M23ase_b-sheet_dom"/>
</dbReference>
<protein>
    <submittedName>
        <fullName evidence="3">M23 family metallopeptidase</fullName>
    </submittedName>
</protein>
<dbReference type="Pfam" id="PF01551">
    <property type="entry name" value="Peptidase_M23"/>
    <property type="match status" value="1"/>
</dbReference>
<comment type="caution">
    <text evidence="3">The sequence shown here is derived from an EMBL/GenBank/DDBJ whole genome shotgun (WGS) entry which is preliminary data.</text>
</comment>
<evidence type="ECO:0000256" key="1">
    <source>
        <dbReference type="ARBA" id="ARBA00022729"/>
    </source>
</evidence>
<name>A0A9D1T5I0_9FIRM</name>
<reference evidence="3" key="2">
    <citation type="journal article" date="2021" name="PeerJ">
        <title>Extensive microbial diversity within the chicken gut microbiome revealed by metagenomics and culture.</title>
        <authorList>
            <person name="Gilroy R."/>
            <person name="Ravi A."/>
            <person name="Getino M."/>
            <person name="Pursley I."/>
            <person name="Horton D.L."/>
            <person name="Alikhan N.F."/>
            <person name="Baker D."/>
            <person name="Gharbi K."/>
            <person name="Hall N."/>
            <person name="Watson M."/>
            <person name="Adriaenssens E.M."/>
            <person name="Foster-Nyarko E."/>
            <person name="Jarju S."/>
            <person name="Secka A."/>
            <person name="Antonio M."/>
            <person name="Oren A."/>
            <person name="Chaudhuri R.R."/>
            <person name="La Ragione R."/>
            <person name="Hildebrand F."/>
            <person name="Pallen M.J."/>
        </authorList>
    </citation>
    <scope>NUCLEOTIDE SEQUENCE</scope>
    <source>
        <strain evidence="3">ChiBcec2-4451</strain>
    </source>
</reference>
<dbReference type="SUPFAM" id="SSF51261">
    <property type="entry name" value="Duplicated hybrid motif"/>
    <property type="match status" value="1"/>
</dbReference>
<evidence type="ECO:0000313" key="3">
    <source>
        <dbReference type="EMBL" id="HIV11804.1"/>
    </source>
</evidence>
<dbReference type="AlphaFoldDB" id="A0A9D1T5I0"/>
<dbReference type="Proteomes" id="UP000886723">
    <property type="component" value="Unassembled WGS sequence"/>
</dbReference>
<dbReference type="GO" id="GO:0004222">
    <property type="term" value="F:metalloendopeptidase activity"/>
    <property type="evidence" value="ECO:0007669"/>
    <property type="project" value="TreeGrafter"/>
</dbReference>
<sequence>METGLAAWMTEEEFSLDGREKISREELAGKAKLLEEKRASDFSALREAYRAVFGDLEYFPVPRPSGGEDAAVFEDTFGASRTYGGQRTHEGTDLFGSKNISGYYPVVSVTDGVVEKVGWLPLGGWRIGIRSPSGGYFYYAHLDSYSRDFQEGDSVRAGELLGLMGDTGYGPEGTRGKFPVHLHFGIYIRSQNRREISVNPYAVLRYLENTAGEYTY</sequence>
<dbReference type="Gene3D" id="2.70.70.10">
    <property type="entry name" value="Glucose Permease (Domain IIA)"/>
    <property type="match status" value="1"/>
</dbReference>
<dbReference type="CDD" id="cd12797">
    <property type="entry name" value="M23_peptidase"/>
    <property type="match status" value="1"/>
</dbReference>
<dbReference type="EMBL" id="DVON01000029">
    <property type="protein sequence ID" value="HIV11804.1"/>
    <property type="molecule type" value="Genomic_DNA"/>
</dbReference>
<gene>
    <name evidence="3" type="ORF">IAA63_01510</name>
</gene>
<reference evidence="3" key="1">
    <citation type="submission" date="2020-10" db="EMBL/GenBank/DDBJ databases">
        <authorList>
            <person name="Gilroy R."/>
        </authorList>
    </citation>
    <scope>NUCLEOTIDE SEQUENCE</scope>
    <source>
        <strain evidence="3">ChiBcec2-4451</strain>
    </source>
</reference>
<dbReference type="InterPro" id="IPR011055">
    <property type="entry name" value="Dup_hybrid_motif"/>
</dbReference>
<dbReference type="PANTHER" id="PTHR21666:SF289">
    <property type="entry name" value="L-ALA--D-GLU ENDOPEPTIDASE"/>
    <property type="match status" value="1"/>
</dbReference>
<feature type="domain" description="M23ase beta-sheet core" evidence="2">
    <location>
        <begin position="88"/>
        <end position="191"/>
    </location>
</feature>
<dbReference type="InterPro" id="IPR050570">
    <property type="entry name" value="Cell_wall_metabolism_enzyme"/>
</dbReference>
<accession>A0A9D1T5I0</accession>
<evidence type="ECO:0000259" key="2">
    <source>
        <dbReference type="Pfam" id="PF01551"/>
    </source>
</evidence>
<evidence type="ECO:0000313" key="4">
    <source>
        <dbReference type="Proteomes" id="UP000886723"/>
    </source>
</evidence>
<keyword evidence="1" id="KW-0732">Signal</keyword>
<proteinExistence type="predicted"/>
<organism evidence="3 4">
    <name type="scientific">Candidatus Pullilachnospira stercoravium</name>
    <dbReference type="NCBI Taxonomy" id="2840913"/>
    <lineage>
        <taxon>Bacteria</taxon>
        <taxon>Bacillati</taxon>
        <taxon>Bacillota</taxon>
        <taxon>Clostridia</taxon>
        <taxon>Lachnospirales</taxon>
        <taxon>Lachnospiraceae</taxon>
        <taxon>Lachnospiraceae incertae sedis</taxon>
        <taxon>Candidatus Pullilachnospira</taxon>
    </lineage>
</organism>